<dbReference type="FunFam" id="3.90.230.10:FF:000007">
    <property type="entry name" value="Xaa-Pro aminopeptidase P"/>
    <property type="match status" value="1"/>
</dbReference>
<keyword evidence="10" id="KW-0645">Protease</keyword>
<dbReference type="InterPro" id="IPR050422">
    <property type="entry name" value="X-Pro_aminopeptidase_P"/>
</dbReference>
<evidence type="ECO:0000259" key="7">
    <source>
        <dbReference type="Pfam" id="PF00557"/>
    </source>
</evidence>
<accession>A0A6A4WK89</accession>
<sequence>MAGAKNTTHLLKQLRAFMKNTKYSEYLAACDERRAFLTGFTGSAGTAVVTQTHACLWTDGRYHLQAASEMDHNWTLMKDGLPGTPSQGEWLSEVLPSAGGSVGVDPRLLSSRLWDTLSAELAAGGHRLRPVHTNLVDLVWTDRPARTANAVQPHPLRYTGMNVKSKLEEVRAHMKKKNCTLLVVAALDEIAYLLNLRGSDIVYNPVFFSYCVVLTDSVHLFVDPAQLSPAVTQHFADEGAPDLEIHGYGEVWSFLKDKAAALEGKAWLCPLSSHALSALFERGQREVDRTPPCTMKAVKNETEIQGMHSAHVRDAAALCTYLSWLEEQVAAGHSVTEVSGAAKLDALRAEQDLFVSLSFNTISSSGPNGAVIHYDPSEATDRPITKDELYLVDSGGQYRDGTTDVTRTVHFGQPTDHQKECFTRVLKGQIALATAVFPNKTRGTLLDPLARLALWQAGLDYPHGTGHGIGSFLNVHEGPQTIHSRPQPASEPGLEQGMFVSDEPGYYEDGQFGIRLENIIRVVPADTKHNFRGRGYLTFAHVTLVPVQTKMLVPGLLSKEEVSWLNDYHAEVRETVGPLLKEQGRAAAYAWLLRETEPLG</sequence>
<keyword evidence="11" id="KW-1185">Reference proteome</keyword>
<evidence type="ECO:0000256" key="5">
    <source>
        <dbReference type="ARBA" id="ARBA00023211"/>
    </source>
</evidence>
<evidence type="ECO:0000256" key="4">
    <source>
        <dbReference type="ARBA" id="ARBA00022801"/>
    </source>
</evidence>
<dbReference type="Gene3D" id="3.90.230.10">
    <property type="entry name" value="Creatinase/methionine aminopeptidase superfamily"/>
    <property type="match status" value="1"/>
</dbReference>
<dbReference type="GO" id="GO:0070006">
    <property type="term" value="F:metalloaminopeptidase activity"/>
    <property type="evidence" value="ECO:0007669"/>
    <property type="project" value="InterPro"/>
</dbReference>
<dbReference type="Pfam" id="PF00557">
    <property type="entry name" value="Peptidase_M24"/>
    <property type="match status" value="1"/>
</dbReference>
<dbReference type="Pfam" id="PF16189">
    <property type="entry name" value="Creatinase_N_2"/>
    <property type="match status" value="1"/>
</dbReference>
<dbReference type="InterPro" id="IPR001131">
    <property type="entry name" value="Peptidase_M24B_aminopep-P_CS"/>
</dbReference>
<dbReference type="InterPro" id="IPR000994">
    <property type="entry name" value="Pept_M24"/>
</dbReference>
<keyword evidence="4" id="KW-0378">Hydrolase</keyword>
<dbReference type="SUPFAM" id="SSF55920">
    <property type="entry name" value="Creatinase/aminopeptidase"/>
    <property type="match status" value="1"/>
</dbReference>
<dbReference type="SUPFAM" id="SSF53092">
    <property type="entry name" value="Creatinase/prolidase N-terminal domain"/>
    <property type="match status" value="1"/>
</dbReference>
<dbReference type="Proteomes" id="UP000440578">
    <property type="component" value="Unassembled WGS sequence"/>
</dbReference>
<gene>
    <name evidence="10" type="primary">XPNPEP1_1</name>
    <name evidence="10" type="ORF">FJT64_021384</name>
</gene>
<evidence type="ECO:0000256" key="6">
    <source>
        <dbReference type="RuleBase" id="RU000590"/>
    </source>
</evidence>
<dbReference type="InterPro" id="IPR036005">
    <property type="entry name" value="Creatinase/aminopeptidase-like"/>
</dbReference>
<dbReference type="InterPro" id="IPR032416">
    <property type="entry name" value="Peptidase_M24_C"/>
</dbReference>
<evidence type="ECO:0000313" key="10">
    <source>
        <dbReference type="EMBL" id="KAF0307275.1"/>
    </source>
</evidence>
<feature type="domain" description="Peptidase M24 C-terminal" evidence="9">
    <location>
        <begin position="535"/>
        <end position="599"/>
    </location>
</feature>
<dbReference type="InterPro" id="IPR000587">
    <property type="entry name" value="Creatinase_N"/>
</dbReference>
<dbReference type="GO" id="GO:0046872">
    <property type="term" value="F:metal ion binding"/>
    <property type="evidence" value="ECO:0007669"/>
    <property type="project" value="UniProtKB-KW"/>
</dbReference>
<feature type="domain" description="Peptidase M24" evidence="7">
    <location>
        <begin position="306"/>
        <end position="522"/>
    </location>
</feature>
<name>A0A6A4WK89_AMPAM</name>
<keyword evidence="3 6" id="KW-0479">Metal-binding</keyword>
<comment type="similarity">
    <text evidence="2 6">Belongs to the peptidase M24B family.</text>
</comment>
<dbReference type="CDD" id="cd01085">
    <property type="entry name" value="APP"/>
    <property type="match status" value="1"/>
</dbReference>
<comment type="caution">
    <text evidence="10">The sequence shown here is derived from an EMBL/GenBank/DDBJ whole genome shotgun (WGS) entry which is preliminary data.</text>
</comment>
<dbReference type="InterPro" id="IPR033740">
    <property type="entry name" value="Pept_M24B"/>
</dbReference>
<dbReference type="PROSITE" id="PS00491">
    <property type="entry name" value="PROLINE_PEPTIDASE"/>
    <property type="match status" value="1"/>
</dbReference>
<evidence type="ECO:0000313" key="11">
    <source>
        <dbReference type="Proteomes" id="UP000440578"/>
    </source>
</evidence>
<keyword evidence="10" id="KW-0031">Aminopeptidase</keyword>
<dbReference type="PANTHER" id="PTHR43763:SF20">
    <property type="entry name" value="XAA-PRO AMINOPEPTIDASE APEPP"/>
    <property type="match status" value="1"/>
</dbReference>
<evidence type="ECO:0000256" key="2">
    <source>
        <dbReference type="ARBA" id="ARBA00008766"/>
    </source>
</evidence>
<evidence type="ECO:0000256" key="1">
    <source>
        <dbReference type="ARBA" id="ARBA00001936"/>
    </source>
</evidence>
<keyword evidence="5" id="KW-0464">Manganese</keyword>
<dbReference type="InterPro" id="IPR029149">
    <property type="entry name" value="Creatin/AminoP/Spt16_N"/>
</dbReference>
<dbReference type="Pfam" id="PF01321">
    <property type="entry name" value="Creatinase_N"/>
    <property type="match status" value="1"/>
</dbReference>
<evidence type="ECO:0000256" key="3">
    <source>
        <dbReference type="ARBA" id="ARBA00022723"/>
    </source>
</evidence>
<proteinExistence type="inferred from homology"/>
<protein>
    <submittedName>
        <fullName evidence="10">Xaa-Pro aminopeptidase 1</fullName>
    </submittedName>
</protein>
<dbReference type="OrthoDB" id="9995434at2759"/>
<dbReference type="Gene3D" id="3.40.350.10">
    <property type="entry name" value="Creatinase/prolidase N-terminal domain"/>
    <property type="match status" value="2"/>
</dbReference>
<dbReference type="GO" id="GO:0005737">
    <property type="term" value="C:cytoplasm"/>
    <property type="evidence" value="ECO:0007669"/>
    <property type="project" value="UniProtKB-ARBA"/>
</dbReference>
<dbReference type="Pfam" id="PF16188">
    <property type="entry name" value="Peptidase_M24_C"/>
    <property type="match status" value="1"/>
</dbReference>
<evidence type="ECO:0000259" key="9">
    <source>
        <dbReference type="Pfam" id="PF16188"/>
    </source>
</evidence>
<dbReference type="AlphaFoldDB" id="A0A6A4WK89"/>
<feature type="domain" description="Creatinase N-terminal" evidence="8">
    <location>
        <begin position="11"/>
        <end position="124"/>
    </location>
</feature>
<dbReference type="PANTHER" id="PTHR43763">
    <property type="entry name" value="XAA-PRO AMINOPEPTIDASE 1"/>
    <property type="match status" value="1"/>
</dbReference>
<organism evidence="10 11">
    <name type="scientific">Amphibalanus amphitrite</name>
    <name type="common">Striped barnacle</name>
    <name type="synonym">Balanus amphitrite</name>
    <dbReference type="NCBI Taxonomy" id="1232801"/>
    <lineage>
        <taxon>Eukaryota</taxon>
        <taxon>Metazoa</taxon>
        <taxon>Ecdysozoa</taxon>
        <taxon>Arthropoda</taxon>
        <taxon>Crustacea</taxon>
        <taxon>Multicrustacea</taxon>
        <taxon>Cirripedia</taxon>
        <taxon>Thoracica</taxon>
        <taxon>Thoracicalcarea</taxon>
        <taxon>Balanomorpha</taxon>
        <taxon>Balanoidea</taxon>
        <taxon>Balanidae</taxon>
        <taxon>Amphibalaninae</taxon>
        <taxon>Amphibalanus</taxon>
    </lineage>
</organism>
<dbReference type="FunFam" id="3.40.350.10:FF:000003">
    <property type="entry name" value="Xaa-pro aminopeptidase P"/>
    <property type="match status" value="1"/>
</dbReference>
<reference evidence="10 11" key="1">
    <citation type="submission" date="2019-07" db="EMBL/GenBank/DDBJ databases">
        <title>Draft genome assembly of a fouling barnacle, Amphibalanus amphitrite (Darwin, 1854): The first reference genome for Thecostraca.</title>
        <authorList>
            <person name="Kim W."/>
        </authorList>
    </citation>
    <scope>NUCLEOTIDE SEQUENCE [LARGE SCALE GENOMIC DNA]</scope>
    <source>
        <strain evidence="10">SNU_AA5</strain>
        <tissue evidence="10">Soma without cirri and trophi</tissue>
    </source>
</reference>
<evidence type="ECO:0000259" key="8">
    <source>
        <dbReference type="Pfam" id="PF01321"/>
    </source>
</evidence>
<comment type="cofactor">
    <cofactor evidence="1">
        <name>Mn(2+)</name>
        <dbReference type="ChEBI" id="CHEBI:29035"/>
    </cofactor>
</comment>
<dbReference type="EMBL" id="VIIS01000591">
    <property type="protein sequence ID" value="KAF0307275.1"/>
    <property type="molecule type" value="Genomic_DNA"/>
</dbReference>